<dbReference type="PANTHER" id="PTHR14241">
    <property type="entry name" value="INTERFERON-INDUCED PROTEIN 44"/>
    <property type="match status" value="1"/>
</dbReference>
<comment type="caution">
    <text evidence="3">The sequence shown here is derived from an EMBL/GenBank/DDBJ whole genome shotgun (WGS) entry which is preliminary data.</text>
</comment>
<evidence type="ECO:0000313" key="4">
    <source>
        <dbReference type="Proteomes" id="UP000828390"/>
    </source>
</evidence>
<dbReference type="InterPro" id="IPR027417">
    <property type="entry name" value="P-loop_NTPase"/>
</dbReference>
<dbReference type="SMART" id="SM00584">
    <property type="entry name" value="TLDc"/>
    <property type="match status" value="1"/>
</dbReference>
<gene>
    <name evidence="3" type="ORF">DPMN_058174</name>
</gene>
<dbReference type="Pfam" id="PF07534">
    <property type="entry name" value="TLD"/>
    <property type="match status" value="1"/>
</dbReference>
<dbReference type="PANTHER" id="PTHR14241:SF32">
    <property type="entry name" value="VWFA DOMAIN-CONTAINING PROTEIN-RELATED"/>
    <property type="match status" value="1"/>
</dbReference>
<dbReference type="CDD" id="cd00882">
    <property type="entry name" value="Ras_like_GTPase"/>
    <property type="match status" value="1"/>
</dbReference>
<organism evidence="3 4">
    <name type="scientific">Dreissena polymorpha</name>
    <name type="common">Zebra mussel</name>
    <name type="synonym">Mytilus polymorpha</name>
    <dbReference type="NCBI Taxonomy" id="45954"/>
    <lineage>
        <taxon>Eukaryota</taxon>
        <taxon>Metazoa</taxon>
        <taxon>Spiralia</taxon>
        <taxon>Lophotrochozoa</taxon>
        <taxon>Mollusca</taxon>
        <taxon>Bivalvia</taxon>
        <taxon>Autobranchia</taxon>
        <taxon>Heteroconchia</taxon>
        <taxon>Euheterodonta</taxon>
        <taxon>Imparidentia</taxon>
        <taxon>Neoheterodontei</taxon>
        <taxon>Myida</taxon>
        <taxon>Dreissenoidea</taxon>
        <taxon>Dreissenidae</taxon>
        <taxon>Dreissena</taxon>
    </lineage>
</organism>
<name>A0A9D4C189_DREPO</name>
<comment type="similarity">
    <text evidence="1">Belongs to the IFI44 family.</text>
</comment>
<sequence>MQITRTMAGQLPEKYMDQLESWIGTGPKIFTLLYKITKDGCNPATFHQKCANQGPTVTVLYNQQDSVYGGYVSAHWNSGGAWVQDANAFLFQLKYSGTDTFTKFPIRETTYALYGGKTYGPLFGMGHDLLTFLNTVNSSGGYFALKGQMKFGCYNNQDLSADQVNNGNMNVTELEVYRVTDGQRNRTPTQPWRKTPEWNEKFLEKLTEDIVSFKPSCEFGLSDVRILMLGPVGAGKSSFYNTINSVFKGRISQRAPCRIATHGITLAYTPYEVNVRSGATLNFRLCDTRGLEVTQGIDNFDCSYLLNGNIPDYYEFNPAPPPIIPDNPGFVHQPRVTEKIYCVVFVIDTATVGDIPPKLVKKINSFQRIVNRKGIPQAALLTKVDLACQDVAGKTSNVFTSKKIEAAVDKVSGLLGLPRNNILPVKNYENEMQLDDNISILSLLALRQLLHFAEDYIENLQVKMKALKLSSQRLAKSGLSEKSSDFIKE</sequence>
<reference evidence="3" key="1">
    <citation type="journal article" date="2019" name="bioRxiv">
        <title>The Genome of the Zebra Mussel, Dreissena polymorpha: A Resource for Invasive Species Research.</title>
        <authorList>
            <person name="McCartney M.A."/>
            <person name="Auch B."/>
            <person name="Kono T."/>
            <person name="Mallez S."/>
            <person name="Zhang Y."/>
            <person name="Obille A."/>
            <person name="Becker A."/>
            <person name="Abrahante J.E."/>
            <person name="Garbe J."/>
            <person name="Badalamenti J.P."/>
            <person name="Herman A."/>
            <person name="Mangelson H."/>
            <person name="Liachko I."/>
            <person name="Sullivan S."/>
            <person name="Sone E.D."/>
            <person name="Koren S."/>
            <person name="Silverstein K.A.T."/>
            <person name="Beckman K.B."/>
            <person name="Gohl D.M."/>
        </authorList>
    </citation>
    <scope>NUCLEOTIDE SEQUENCE</scope>
    <source>
        <strain evidence="3">Duluth1</strain>
        <tissue evidence="3">Whole animal</tissue>
    </source>
</reference>
<evidence type="ECO:0000313" key="3">
    <source>
        <dbReference type="EMBL" id="KAH3715463.1"/>
    </source>
</evidence>
<dbReference type="PROSITE" id="PS51886">
    <property type="entry name" value="TLDC"/>
    <property type="match status" value="1"/>
</dbReference>
<proteinExistence type="inferred from homology"/>
<dbReference type="EMBL" id="JAIWYP010000013">
    <property type="protein sequence ID" value="KAH3715463.1"/>
    <property type="molecule type" value="Genomic_DNA"/>
</dbReference>
<dbReference type="InterPro" id="IPR006571">
    <property type="entry name" value="TLDc_dom"/>
</dbReference>
<protein>
    <recommendedName>
        <fullName evidence="2">TLDc domain-containing protein</fullName>
    </recommendedName>
</protein>
<evidence type="ECO:0000259" key="2">
    <source>
        <dbReference type="PROSITE" id="PS51886"/>
    </source>
</evidence>
<dbReference type="AlphaFoldDB" id="A0A9D4C189"/>
<dbReference type="Proteomes" id="UP000828390">
    <property type="component" value="Unassembled WGS sequence"/>
</dbReference>
<reference evidence="3" key="2">
    <citation type="submission" date="2020-11" db="EMBL/GenBank/DDBJ databases">
        <authorList>
            <person name="McCartney M.A."/>
            <person name="Auch B."/>
            <person name="Kono T."/>
            <person name="Mallez S."/>
            <person name="Becker A."/>
            <person name="Gohl D.M."/>
            <person name="Silverstein K.A.T."/>
            <person name="Koren S."/>
            <person name="Bechman K.B."/>
            <person name="Herman A."/>
            <person name="Abrahante J.E."/>
            <person name="Garbe J."/>
        </authorList>
    </citation>
    <scope>NUCLEOTIDE SEQUENCE</scope>
    <source>
        <strain evidence="3">Duluth1</strain>
        <tissue evidence="3">Whole animal</tissue>
    </source>
</reference>
<evidence type="ECO:0000256" key="1">
    <source>
        <dbReference type="ARBA" id="ARBA00009243"/>
    </source>
</evidence>
<dbReference type="Gene3D" id="3.40.50.300">
    <property type="entry name" value="P-loop containing nucleotide triphosphate hydrolases"/>
    <property type="match status" value="1"/>
</dbReference>
<feature type="domain" description="TLDc" evidence="2">
    <location>
        <begin position="1"/>
        <end position="180"/>
    </location>
</feature>
<dbReference type="SUPFAM" id="SSF52540">
    <property type="entry name" value="P-loop containing nucleoside triphosphate hydrolases"/>
    <property type="match status" value="1"/>
</dbReference>
<accession>A0A9D4C189</accession>
<keyword evidence="4" id="KW-1185">Reference proteome</keyword>
<dbReference type="OrthoDB" id="9984961at2759"/>